<proteinExistence type="predicted"/>
<dbReference type="AlphaFoldDB" id="A0A1L9AVZ0"/>
<evidence type="ECO:0000313" key="4">
    <source>
        <dbReference type="Proteomes" id="UP000182229"/>
    </source>
</evidence>
<feature type="region of interest" description="Disordered" evidence="1">
    <location>
        <begin position="21"/>
        <end position="43"/>
    </location>
</feature>
<reference evidence="3 4" key="2">
    <citation type="submission" date="2016-12" db="EMBL/GenBank/DDBJ databases">
        <title>Draft Genome Sequence of Cystobacter ferrugineus Strain Cbfe23.</title>
        <authorList>
            <person name="Akbar S."/>
            <person name="Dowd S.E."/>
            <person name="Stevens D.C."/>
        </authorList>
    </citation>
    <scope>NUCLEOTIDE SEQUENCE [LARGE SCALE GENOMIC DNA]</scope>
    <source>
        <strain evidence="3 4">Cbfe23</strain>
    </source>
</reference>
<evidence type="ECO:0000256" key="2">
    <source>
        <dbReference type="SAM" id="SignalP"/>
    </source>
</evidence>
<comment type="caution">
    <text evidence="3">The sequence shown here is derived from an EMBL/GenBank/DDBJ whole genome shotgun (WGS) entry which is preliminary data.</text>
</comment>
<dbReference type="InterPro" id="IPR011754">
    <property type="entry name" value="Mxa_paralog_2268"/>
</dbReference>
<evidence type="ECO:0000256" key="1">
    <source>
        <dbReference type="SAM" id="MobiDB-lite"/>
    </source>
</evidence>
<feature type="chain" id="PRO_5012544163" description="DUF2381 family protein" evidence="2">
    <location>
        <begin position="26"/>
        <end position="298"/>
    </location>
</feature>
<dbReference type="Proteomes" id="UP000182229">
    <property type="component" value="Unassembled WGS sequence"/>
</dbReference>
<name>A0A1L9AVZ0_9BACT</name>
<accession>A0A1L9AVZ0</accession>
<sequence>MALPSPLPPLVLLALSLGTPSAAQTQRPSHEQQQRQVVVPNSPDEPVPEVRVAVGVVTYFHFDASIDRALVEVEGRTTRFRMVDVGDRTLILEPAVEPGPGEKLGVRVRYRDGASPAYAAFALVTHPTLVDKEVEVARRPRPLEVLEAALAESEAELTALKSRCGTRGPAGLIFSGRIDWNGVRAQRIEDVPTRIQGGLKVVGGMGYRAGPWALAVVRIRNLSGQSPWGPGTARLTRADGTPVKVLSVDMDKTQLGPGEEGVVAVEPEFPYWEAGQVFRLEVLDKSGTRRLPILEVVL</sequence>
<dbReference type="NCBIfam" id="TIGR02268">
    <property type="entry name" value="Myxococcus xanthus paralogous family TIGR02268"/>
    <property type="match status" value="1"/>
</dbReference>
<dbReference type="Pfam" id="PF09544">
    <property type="entry name" value="DUF2381"/>
    <property type="match status" value="1"/>
</dbReference>
<reference evidence="4" key="1">
    <citation type="submission" date="2016-11" db="EMBL/GenBank/DDBJ databases">
        <authorList>
            <person name="Shukria A."/>
            <person name="Stevens D.C."/>
        </authorList>
    </citation>
    <scope>NUCLEOTIDE SEQUENCE [LARGE SCALE GENOMIC DNA]</scope>
    <source>
        <strain evidence="4">Cbfe23</strain>
    </source>
</reference>
<evidence type="ECO:0008006" key="5">
    <source>
        <dbReference type="Google" id="ProtNLM"/>
    </source>
</evidence>
<keyword evidence="2" id="KW-0732">Signal</keyword>
<protein>
    <recommendedName>
        <fullName evidence="5">DUF2381 family protein</fullName>
    </recommendedName>
</protein>
<keyword evidence="4" id="KW-1185">Reference proteome</keyword>
<feature type="signal peptide" evidence="2">
    <location>
        <begin position="1"/>
        <end position="25"/>
    </location>
</feature>
<gene>
    <name evidence="3" type="ORF">BON30_45235</name>
</gene>
<organism evidence="3 4">
    <name type="scientific">Cystobacter ferrugineus</name>
    <dbReference type="NCBI Taxonomy" id="83449"/>
    <lineage>
        <taxon>Bacteria</taxon>
        <taxon>Pseudomonadati</taxon>
        <taxon>Myxococcota</taxon>
        <taxon>Myxococcia</taxon>
        <taxon>Myxococcales</taxon>
        <taxon>Cystobacterineae</taxon>
        <taxon>Archangiaceae</taxon>
        <taxon>Cystobacter</taxon>
    </lineage>
</organism>
<dbReference type="EMBL" id="MPIN01000022">
    <property type="protein sequence ID" value="OJH34166.1"/>
    <property type="molecule type" value="Genomic_DNA"/>
</dbReference>
<evidence type="ECO:0000313" key="3">
    <source>
        <dbReference type="EMBL" id="OJH34166.1"/>
    </source>
</evidence>
<dbReference type="STRING" id="83449.BON30_45235"/>